<dbReference type="Pfam" id="PF18335">
    <property type="entry name" value="SH3_13"/>
    <property type="match status" value="1"/>
</dbReference>
<dbReference type="InterPro" id="IPR027417">
    <property type="entry name" value="P-loop_NTPase"/>
</dbReference>
<dbReference type="AlphaFoldDB" id="A0A8J7VZV7"/>
<dbReference type="EC" id="5.6.2.3" evidence="3"/>
<dbReference type="GO" id="GO:0016787">
    <property type="term" value="F:hydrolase activity"/>
    <property type="evidence" value="ECO:0007669"/>
    <property type="project" value="UniProtKB-KW"/>
</dbReference>
<sequence length="743" mass="83277">MVQIKGTLSEIIYHNKENFYTIAICENEEEQFTVVGNLPSVERGRAFTFDGTWQTHPTYGEQFRFTEYKEEMPNSKEGIESFLSSGLLKGIGKKTAAAIVKRFGEETFDIIERSPGRLSEVEGIGEKKAASIAEAFRNHKEFAEITLFFQQFGISPGYAMKLYKVYGADTIEAVKANPYQLVDDIFGIGFKKADKIAEKMGIGKDSEYRIQSGIQYSLWLYVNEGHTFVPQKYFCENTAQMLEVGAEQVYEALVGLAFSGDIQVETLEGRGVVFLAPYYAAEQNVCRCLLKLNNAPMKPISSNVDQLITATEIETGITLSENQKFAVKASLQNGVSVITGGPGTGKTTIINTIMKIFDHSGFTTAIAAPTGRAAKRITETSGYEASTIHRLLEYYYSEGEDTMRFGKNAEDPLVYDAIIIDEASMIDILLMNGLVNAIAPGTRLIVVGDADQLPSVGAGNVLRDMINSEIIYSVKLTEIFRQAKESLIVVNAHKINKGEYPDCNEKDKDFFFLRRSSEKEMLETIKVLCAKRLPDYYQGCDAIKDMQVLTPVRKGLLGSMNLNKELQKILNPPAPDLVEKTFGDRIFREKDKVMQIKNNYQMEWKKLENFTEGQGIFNGDVGYIDTIDLEFNELTVVFDDNRYVKYDFTQLDELELAYAVTVHKSQGSEFPIVIMPVSWFPPMLATRNLLYTAVTRGKRAVILVGSENKMHGMVENNRITERYSGLAVRLKSFLNDSGLGMLP</sequence>
<dbReference type="InterPro" id="IPR041451">
    <property type="entry name" value="RecD2_SH13"/>
</dbReference>
<dbReference type="GO" id="GO:0006310">
    <property type="term" value="P:DNA recombination"/>
    <property type="evidence" value="ECO:0007669"/>
    <property type="project" value="InterPro"/>
</dbReference>
<organism evidence="6 7">
    <name type="scientific">Sinanaerobacter chloroacetimidivorans</name>
    <dbReference type="NCBI Taxonomy" id="2818044"/>
    <lineage>
        <taxon>Bacteria</taxon>
        <taxon>Bacillati</taxon>
        <taxon>Bacillota</taxon>
        <taxon>Clostridia</taxon>
        <taxon>Peptostreptococcales</taxon>
        <taxon>Anaerovoracaceae</taxon>
        <taxon>Sinanaerobacter</taxon>
    </lineage>
</organism>
<keyword evidence="2 3" id="KW-0067">ATP-binding</keyword>
<feature type="domain" description="AAA+ ATPase" evidence="5">
    <location>
        <begin position="332"/>
        <end position="476"/>
    </location>
</feature>
<dbReference type="Gene3D" id="3.40.50.300">
    <property type="entry name" value="P-loop containing nucleotide triphosphate hydrolases"/>
    <property type="match status" value="2"/>
</dbReference>
<dbReference type="GO" id="GO:0017116">
    <property type="term" value="F:single-stranded DNA helicase activity"/>
    <property type="evidence" value="ECO:0007669"/>
    <property type="project" value="TreeGrafter"/>
</dbReference>
<dbReference type="InterPro" id="IPR003593">
    <property type="entry name" value="AAA+_ATPase"/>
</dbReference>
<keyword evidence="3" id="KW-0238">DNA-binding</keyword>
<dbReference type="SUPFAM" id="SSF52540">
    <property type="entry name" value="P-loop containing nucleoside triphosphate hydrolases"/>
    <property type="match status" value="1"/>
</dbReference>
<gene>
    <name evidence="3" type="primary">recD2</name>
    <name evidence="6" type="ORF">KCX82_09890</name>
</gene>
<dbReference type="HAMAP" id="MF_01488">
    <property type="entry name" value="RecD2"/>
    <property type="match status" value="1"/>
</dbReference>
<dbReference type="SMART" id="SM00278">
    <property type="entry name" value="HhH1"/>
    <property type="match status" value="3"/>
</dbReference>
<evidence type="ECO:0000256" key="2">
    <source>
        <dbReference type="ARBA" id="ARBA00022840"/>
    </source>
</evidence>
<dbReference type="InterPro" id="IPR055446">
    <property type="entry name" value="RecD2_N_OB"/>
</dbReference>
<dbReference type="PANTHER" id="PTHR43788">
    <property type="entry name" value="DNA2/NAM7 HELICASE FAMILY MEMBER"/>
    <property type="match status" value="1"/>
</dbReference>
<dbReference type="Pfam" id="PF23139">
    <property type="entry name" value="OB_YrrC"/>
    <property type="match status" value="1"/>
</dbReference>
<comment type="function">
    <text evidence="3">DNA-dependent ATPase and ATP-dependent 5'-3' DNA helicase. Has no activity on blunt DNA or DNA with 3'-overhangs, requires at least 10 bases of 5'-ssDNA for helicase activity.</text>
</comment>
<dbReference type="SMART" id="SM00382">
    <property type="entry name" value="AAA"/>
    <property type="match status" value="1"/>
</dbReference>
<dbReference type="NCBIfam" id="TIGR01448">
    <property type="entry name" value="recD_rel"/>
    <property type="match status" value="1"/>
</dbReference>
<dbReference type="InterPro" id="IPR010994">
    <property type="entry name" value="RuvA_2-like"/>
</dbReference>
<dbReference type="GO" id="GO:0005524">
    <property type="term" value="F:ATP binding"/>
    <property type="evidence" value="ECO:0007669"/>
    <property type="project" value="UniProtKB-UniRule"/>
</dbReference>
<protein>
    <recommendedName>
        <fullName evidence="3">ATP-dependent RecD2 DNA helicase</fullName>
        <ecNumber evidence="3">5.6.2.3</ecNumber>
    </recommendedName>
    <alternativeName>
        <fullName evidence="3">DNA 5'-3' helicase subunit RecD2</fullName>
    </alternativeName>
</protein>
<keyword evidence="1 3" id="KW-0547">Nucleotide-binding</keyword>
<dbReference type="SUPFAM" id="SSF47781">
    <property type="entry name" value="RuvA domain 2-like"/>
    <property type="match status" value="1"/>
</dbReference>
<evidence type="ECO:0000256" key="1">
    <source>
        <dbReference type="ARBA" id="ARBA00022741"/>
    </source>
</evidence>
<keyword evidence="3" id="KW-0378">Hydrolase</keyword>
<proteinExistence type="inferred from homology"/>
<dbReference type="Pfam" id="PF13538">
    <property type="entry name" value="UvrD_C_2"/>
    <property type="match status" value="1"/>
</dbReference>
<dbReference type="RefSeq" id="WP_227018307.1">
    <property type="nucleotide sequence ID" value="NZ_JAGSND010000005.1"/>
</dbReference>
<keyword evidence="3 6" id="KW-0347">Helicase</keyword>
<dbReference type="GO" id="GO:0006281">
    <property type="term" value="P:DNA repair"/>
    <property type="evidence" value="ECO:0007669"/>
    <property type="project" value="InterPro"/>
</dbReference>
<reference evidence="6" key="2">
    <citation type="submission" date="2021-04" db="EMBL/GenBank/DDBJ databases">
        <authorList>
            <person name="Liu J."/>
        </authorList>
    </citation>
    <scope>NUCLEOTIDE SEQUENCE</scope>
    <source>
        <strain evidence="6">BAD-6</strain>
    </source>
</reference>
<feature type="domain" description="Helix-hairpin-helix DNA-binding motif class 1" evidence="4">
    <location>
        <begin position="180"/>
        <end position="199"/>
    </location>
</feature>
<dbReference type="GO" id="GO:0003677">
    <property type="term" value="F:DNA binding"/>
    <property type="evidence" value="ECO:0007669"/>
    <property type="project" value="UniProtKB-UniRule"/>
</dbReference>
<evidence type="ECO:0000259" key="5">
    <source>
        <dbReference type="SMART" id="SM00382"/>
    </source>
</evidence>
<dbReference type="Pfam" id="PF14520">
    <property type="entry name" value="HHH_5"/>
    <property type="match status" value="1"/>
</dbReference>
<accession>A0A8J7VZV7</accession>
<reference evidence="6" key="1">
    <citation type="submission" date="2021-04" db="EMBL/GenBank/DDBJ databases">
        <title>Sinoanaerobacter chloroacetimidivorans sp. nov., an obligate anaerobic bacterium isolated from anaerobic sludge.</title>
        <authorList>
            <person name="Bao Y."/>
        </authorList>
    </citation>
    <scope>NUCLEOTIDE SEQUENCE</scope>
    <source>
        <strain evidence="6">BAD-6</strain>
    </source>
</reference>
<dbReference type="GO" id="GO:0043139">
    <property type="term" value="F:5'-3' DNA helicase activity"/>
    <property type="evidence" value="ECO:0007669"/>
    <property type="project" value="UniProtKB-UniRule"/>
</dbReference>
<dbReference type="Pfam" id="PF13245">
    <property type="entry name" value="AAA_19"/>
    <property type="match status" value="1"/>
</dbReference>
<dbReference type="InterPro" id="IPR027785">
    <property type="entry name" value="UvrD-like_helicase_C"/>
</dbReference>
<dbReference type="EMBL" id="JAGSND010000005">
    <property type="protein sequence ID" value="MBR0598184.1"/>
    <property type="molecule type" value="Genomic_DNA"/>
</dbReference>
<evidence type="ECO:0000313" key="7">
    <source>
        <dbReference type="Proteomes" id="UP000675664"/>
    </source>
</evidence>
<dbReference type="PANTHER" id="PTHR43788:SF6">
    <property type="entry name" value="DNA HELICASE B"/>
    <property type="match status" value="1"/>
</dbReference>
<feature type="binding site" evidence="3">
    <location>
        <begin position="343"/>
        <end position="347"/>
    </location>
    <ligand>
        <name>ATP</name>
        <dbReference type="ChEBI" id="CHEBI:30616"/>
    </ligand>
</feature>
<dbReference type="GO" id="GO:0009338">
    <property type="term" value="C:exodeoxyribonuclease V complex"/>
    <property type="evidence" value="ECO:0007669"/>
    <property type="project" value="TreeGrafter"/>
</dbReference>
<evidence type="ECO:0000256" key="3">
    <source>
        <dbReference type="HAMAP-Rule" id="MF_01488"/>
    </source>
</evidence>
<dbReference type="InterPro" id="IPR003583">
    <property type="entry name" value="Hlx-hairpin-Hlx_DNA-bd_motif"/>
</dbReference>
<comment type="similarity">
    <text evidence="3">Belongs to the RecD family. RecD2 subfamily.</text>
</comment>
<keyword evidence="7" id="KW-1185">Reference proteome</keyword>
<dbReference type="InterPro" id="IPR050534">
    <property type="entry name" value="Coronavir_polyprotein_1ab"/>
</dbReference>
<dbReference type="Proteomes" id="UP000675664">
    <property type="component" value="Unassembled WGS sequence"/>
</dbReference>
<comment type="caution">
    <text evidence="6">The sequence shown here is derived from an EMBL/GenBank/DDBJ whole genome shotgun (WGS) entry which is preliminary data.</text>
</comment>
<dbReference type="Gene3D" id="2.30.30.940">
    <property type="match status" value="1"/>
</dbReference>
<dbReference type="InterPro" id="IPR006345">
    <property type="entry name" value="RecD2"/>
</dbReference>
<dbReference type="CDD" id="cd18809">
    <property type="entry name" value="SF1_C_RecD"/>
    <property type="match status" value="1"/>
</dbReference>
<feature type="domain" description="Helix-hairpin-helix DNA-binding motif class 1" evidence="4">
    <location>
        <begin position="81"/>
        <end position="102"/>
    </location>
</feature>
<evidence type="ECO:0000313" key="6">
    <source>
        <dbReference type="EMBL" id="MBR0598184.1"/>
    </source>
</evidence>
<dbReference type="Pfam" id="PF14490">
    <property type="entry name" value="HHH_RecD2"/>
    <property type="match status" value="1"/>
</dbReference>
<dbReference type="InterPro" id="IPR029493">
    <property type="entry name" value="RecD2-like_HHH"/>
</dbReference>
<name>A0A8J7VZV7_9FIRM</name>
<comment type="catalytic activity">
    <reaction evidence="3">
        <text>ATP + H2O = ADP + phosphate + H(+)</text>
        <dbReference type="Rhea" id="RHEA:13065"/>
        <dbReference type="ChEBI" id="CHEBI:15377"/>
        <dbReference type="ChEBI" id="CHEBI:15378"/>
        <dbReference type="ChEBI" id="CHEBI:30616"/>
        <dbReference type="ChEBI" id="CHEBI:43474"/>
        <dbReference type="ChEBI" id="CHEBI:456216"/>
        <dbReference type="EC" id="5.6.2.3"/>
    </reaction>
</comment>
<feature type="domain" description="Helix-hairpin-helix DNA-binding motif class 1" evidence="4">
    <location>
        <begin position="116"/>
        <end position="135"/>
    </location>
</feature>
<keyword evidence="3" id="KW-0413">Isomerase</keyword>
<dbReference type="Gene3D" id="1.10.10.2220">
    <property type="match status" value="1"/>
</dbReference>
<dbReference type="CDD" id="cd17933">
    <property type="entry name" value="DEXSc_RecD-like"/>
    <property type="match status" value="1"/>
</dbReference>
<evidence type="ECO:0000259" key="4">
    <source>
        <dbReference type="SMART" id="SM00278"/>
    </source>
</evidence>
<dbReference type="Gene3D" id="1.10.150.20">
    <property type="entry name" value="5' to 3' exonuclease, C-terminal subdomain"/>
    <property type="match status" value="1"/>
</dbReference>